<organism evidence="2 3">
    <name type="scientific">Actinomadura gamaensis</name>
    <dbReference type="NCBI Taxonomy" id="1763541"/>
    <lineage>
        <taxon>Bacteria</taxon>
        <taxon>Bacillati</taxon>
        <taxon>Actinomycetota</taxon>
        <taxon>Actinomycetes</taxon>
        <taxon>Streptosporangiales</taxon>
        <taxon>Thermomonosporaceae</taxon>
        <taxon>Actinomadura</taxon>
    </lineage>
</organism>
<proteinExistence type="predicted"/>
<name>A0ABV9TUD2_9ACTN</name>
<dbReference type="EMBL" id="JBHSIT010000002">
    <property type="protein sequence ID" value="MFC4906900.1"/>
    <property type="molecule type" value="Genomic_DNA"/>
</dbReference>
<protein>
    <submittedName>
        <fullName evidence="2">Uncharacterized protein</fullName>
    </submittedName>
</protein>
<evidence type="ECO:0000256" key="1">
    <source>
        <dbReference type="SAM" id="MobiDB-lite"/>
    </source>
</evidence>
<evidence type="ECO:0000313" key="3">
    <source>
        <dbReference type="Proteomes" id="UP001595872"/>
    </source>
</evidence>
<reference evidence="3" key="1">
    <citation type="journal article" date="2019" name="Int. J. Syst. Evol. Microbiol.">
        <title>The Global Catalogue of Microorganisms (GCM) 10K type strain sequencing project: providing services to taxonomists for standard genome sequencing and annotation.</title>
        <authorList>
            <consortium name="The Broad Institute Genomics Platform"/>
            <consortium name="The Broad Institute Genome Sequencing Center for Infectious Disease"/>
            <person name="Wu L."/>
            <person name="Ma J."/>
        </authorList>
    </citation>
    <scope>NUCLEOTIDE SEQUENCE [LARGE SCALE GENOMIC DNA]</scope>
    <source>
        <strain evidence="3">KLKA75</strain>
    </source>
</reference>
<feature type="region of interest" description="Disordered" evidence="1">
    <location>
        <begin position="1"/>
        <end position="20"/>
    </location>
</feature>
<dbReference type="Proteomes" id="UP001595872">
    <property type="component" value="Unassembled WGS sequence"/>
</dbReference>
<gene>
    <name evidence="2" type="ORF">ACFPCY_06200</name>
</gene>
<dbReference type="RefSeq" id="WP_378252640.1">
    <property type="nucleotide sequence ID" value="NZ_JBHSIT010000002.1"/>
</dbReference>
<keyword evidence="3" id="KW-1185">Reference proteome</keyword>
<evidence type="ECO:0000313" key="2">
    <source>
        <dbReference type="EMBL" id="MFC4906900.1"/>
    </source>
</evidence>
<accession>A0ABV9TUD2</accession>
<comment type="caution">
    <text evidence="2">The sequence shown here is derived from an EMBL/GenBank/DDBJ whole genome shotgun (WGS) entry which is preliminary data.</text>
</comment>
<sequence>MTSSHAAQPLPDPPPRRGDTERIWRELKEEFPDGPVVPASGGSWLGQVPAGPDSALPYRSELAKSPEELRGWLLDLSPDHPAARKSW</sequence>